<name>A0AAV1PXG1_SCOSC</name>
<organism evidence="2 3">
    <name type="scientific">Scomber scombrus</name>
    <name type="common">Atlantic mackerel</name>
    <name type="synonym">Scomber vernalis</name>
    <dbReference type="NCBI Taxonomy" id="13677"/>
    <lineage>
        <taxon>Eukaryota</taxon>
        <taxon>Metazoa</taxon>
        <taxon>Chordata</taxon>
        <taxon>Craniata</taxon>
        <taxon>Vertebrata</taxon>
        <taxon>Euteleostomi</taxon>
        <taxon>Actinopterygii</taxon>
        <taxon>Neopterygii</taxon>
        <taxon>Teleostei</taxon>
        <taxon>Neoteleostei</taxon>
        <taxon>Acanthomorphata</taxon>
        <taxon>Pelagiaria</taxon>
        <taxon>Scombriformes</taxon>
        <taxon>Scombridae</taxon>
        <taxon>Scomber</taxon>
    </lineage>
</organism>
<feature type="region of interest" description="Disordered" evidence="1">
    <location>
        <begin position="1"/>
        <end position="28"/>
    </location>
</feature>
<evidence type="ECO:0000313" key="3">
    <source>
        <dbReference type="Proteomes" id="UP001314229"/>
    </source>
</evidence>
<evidence type="ECO:0000256" key="1">
    <source>
        <dbReference type="SAM" id="MobiDB-lite"/>
    </source>
</evidence>
<protein>
    <submittedName>
        <fullName evidence="2">Uncharacterized protein</fullName>
    </submittedName>
</protein>
<accession>A0AAV1PXG1</accession>
<dbReference type="EMBL" id="CAWUFR010000322">
    <property type="protein sequence ID" value="CAK6975880.1"/>
    <property type="molecule type" value="Genomic_DNA"/>
</dbReference>
<comment type="caution">
    <text evidence="2">The sequence shown here is derived from an EMBL/GenBank/DDBJ whole genome shotgun (WGS) entry which is preliminary data.</text>
</comment>
<sequence length="91" mass="10384">MEKPFHKRLLINQQKAASPSRRQQLKVKTEGNAFEALEEKLLRRLWRRRGPGVRRPDASTLTFQLPFGSVSRCADPPPPLGLCCPNRSFSL</sequence>
<evidence type="ECO:0000313" key="2">
    <source>
        <dbReference type="EMBL" id="CAK6975880.1"/>
    </source>
</evidence>
<proteinExistence type="predicted"/>
<dbReference type="Proteomes" id="UP001314229">
    <property type="component" value="Unassembled WGS sequence"/>
</dbReference>
<keyword evidence="3" id="KW-1185">Reference proteome</keyword>
<dbReference type="AlphaFoldDB" id="A0AAV1PXG1"/>
<feature type="compositionally biased region" description="Polar residues" evidence="1">
    <location>
        <begin position="11"/>
        <end position="22"/>
    </location>
</feature>
<gene>
    <name evidence="2" type="ORF">FSCOSCO3_A010983</name>
</gene>
<reference evidence="2 3" key="1">
    <citation type="submission" date="2024-01" db="EMBL/GenBank/DDBJ databases">
        <authorList>
            <person name="Alioto T."/>
            <person name="Alioto T."/>
            <person name="Gomez Garrido J."/>
        </authorList>
    </citation>
    <scope>NUCLEOTIDE SEQUENCE [LARGE SCALE GENOMIC DNA]</scope>
</reference>